<evidence type="ECO:0000256" key="7">
    <source>
        <dbReference type="ARBA" id="ARBA00025178"/>
    </source>
</evidence>
<comment type="similarity">
    <text evidence="2">Belongs to the EAF7 family.</text>
</comment>
<dbReference type="Pfam" id="PF07904">
    <property type="entry name" value="Eaf7"/>
    <property type="match status" value="1"/>
</dbReference>
<dbReference type="PANTHER" id="PTHR13581">
    <property type="entry name" value="MRG-BINDING PROTEIN"/>
    <property type="match status" value="1"/>
</dbReference>
<feature type="region of interest" description="Disordered" evidence="8">
    <location>
        <begin position="120"/>
        <end position="307"/>
    </location>
</feature>
<reference evidence="9 10" key="1">
    <citation type="submission" date="2019-09" db="EMBL/GenBank/DDBJ databases">
        <title>Draft genome of the ectomycorrhizal ascomycete Sphaerosporella brunnea.</title>
        <authorList>
            <consortium name="DOE Joint Genome Institute"/>
            <person name="Benucci G.M."/>
            <person name="Marozzi G."/>
            <person name="Antonielli L."/>
            <person name="Sanchez S."/>
            <person name="Marco P."/>
            <person name="Wang X."/>
            <person name="Falini L.B."/>
            <person name="Barry K."/>
            <person name="Haridas S."/>
            <person name="Lipzen A."/>
            <person name="Labutti K."/>
            <person name="Grigoriev I.V."/>
            <person name="Murat C."/>
            <person name="Martin F."/>
            <person name="Albertini E."/>
            <person name="Donnini D."/>
            <person name="Bonito G."/>
        </authorList>
    </citation>
    <scope>NUCLEOTIDE SEQUENCE [LARGE SCALE GENOMIC DNA]</scope>
    <source>
        <strain evidence="9 10">Sb_GMNB300</strain>
    </source>
</reference>
<keyword evidence="4" id="KW-0805">Transcription regulation</keyword>
<dbReference type="AlphaFoldDB" id="A0A5J5EV72"/>
<dbReference type="GO" id="GO:0035267">
    <property type="term" value="C:NuA4 histone acetyltransferase complex"/>
    <property type="evidence" value="ECO:0007669"/>
    <property type="project" value="TreeGrafter"/>
</dbReference>
<feature type="compositionally biased region" description="Low complexity" evidence="8">
    <location>
        <begin position="11"/>
        <end position="25"/>
    </location>
</feature>
<comment type="subcellular location">
    <subcellularLocation>
        <location evidence="1">Nucleus</location>
    </subcellularLocation>
</comment>
<dbReference type="GO" id="GO:0005634">
    <property type="term" value="C:nucleus"/>
    <property type="evidence" value="ECO:0007669"/>
    <property type="project" value="UniProtKB-SubCell"/>
</dbReference>
<dbReference type="PANTHER" id="PTHR13581:SF5">
    <property type="entry name" value="MRG_MORF4L-BINDING PROTEIN"/>
    <property type="match status" value="1"/>
</dbReference>
<comment type="caution">
    <text evidence="9">The sequence shown here is derived from an EMBL/GenBank/DDBJ whole genome shotgun (WGS) entry which is preliminary data.</text>
</comment>
<dbReference type="InterPro" id="IPR012423">
    <property type="entry name" value="Eaf7/MRGBP"/>
</dbReference>
<dbReference type="GO" id="GO:0006357">
    <property type="term" value="P:regulation of transcription by RNA polymerase II"/>
    <property type="evidence" value="ECO:0007669"/>
    <property type="project" value="TreeGrafter"/>
</dbReference>
<protein>
    <submittedName>
        <fullName evidence="9">CT20 family protein</fullName>
    </submittedName>
</protein>
<organism evidence="9 10">
    <name type="scientific">Sphaerosporella brunnea</name>
    <dbReference type="NCBI Taxonomy" id="1250544"/>
    <lineage>
        <taxon>Eukaryota</taxon>
        <taxon>Fungi</taxon>
        <taxon>Dikarya</taxon>
        <taxon>Ascomycota</taxon>
        <taxon>Pezizomycotina</taxon>
        <taxon>Pezizomycetes</taxon>
        <taxon>Pezizales</taxon>
        <taxon>Pyronemataceae</taxon>
        <taxon>Sphaerosporella</taxon>
    </lineage>
</organism>
<keyword evidence="6" id="KW-0539">Nucleus</keyword>
<evidence type="ECO:0000256" key="1">
    <source>
        <dbReference type="ARBA" id="ARBA00004123"/>
    </source>
</evidence>
<evidence type="ECO:0000256" key="6">
    <source>
        <dbReference type="ARBA" id="ARBA00023242"/>
    </source>
</evidence>
<name>A0A5J5EV72_9PEZI</name>
<keyword evidence="3" id="KW-0156">Chromatin regulator</keyword>
<feature type="compositionally biased region" description="Basic and acidic residues" evidence="8">
    <location>
        <begin position="125"/>
        <end position="140"/>
    </location>
</feature>
<feature type="compositionally biased region" description="Basic residues" evidence="8">
    <location>
        <begin position="277"/>
        <end position="307"/>
    </location>
</feature>
<evidence type="ECO:0000313" key="10">
    <source>
        <dbReference type="Proteomes" id="UP000326924"/>
    </source>
</evidence>
<comment type="function">
    <text evidence="7">Component of the NuA4 histone acetyltransferase complex which is involved in transcriptional activation of selected genes principally by acetylation of nucleosomal histone H4 and H2A. The NuA4 complex is also involved in DNA repair.</text>
</comment>
<evidence type="ECO:0000313" key="9">
    <source>
        <dbReference type="EMBL" id="KAA8904185.1"/>
    </source>
</evidence>
<feature type="compositionally biased region" description="Acidic residues" evidence="8">
    <location>
        <begin position="207"/>
        <end position="251"/>
    </location>
</feature>
<proteinExistence type="inferred from homology"/>
<dbReference type="InParanoid" id="A0A5J5EV72"/>
<evidence type="ECO:0000256" key="3">
    <source>
        <dbReference type="ARBA" id="ARBA00022853"/>
    </source>
</evidence>
<feature type="compositionally biased region" description="Basic and acidic residues" evidence="8">
    <location>
        <begin position="189"/>
        <end position="198"/>
    </location>
</feature>
<sequence>MPPKKKPRPAPRIATPPTQAPSTPAAALLGEPLSTLDSWTDEQETTLFKAISIYKLKPAGMHKHFRIIGIAELMKNHGVSTSHTNIAGIWEKLRTMYSLEGLDEREDDDPDEWTEFALPEEEFGELMKQRREDPDSKDSPVRQLVDISEDEDTVSDDSSRDSTPIPISTRGRGRGRGGRGGRGGGRGGRAVDRTKDAAEEVSSTSTSEDEEEEEEADGEEEDDDEEAEGEDDEDEEEGEGSDDTTDEDEGSPEPGITTRGRGRGRGGRGSRGGRGATRGRGRGGGRGRGRGRGAARAGPRRSSRKKE</sequence>
<dbReference type="Proteomes" id="UP000326924">
    <property type="component" value="Unassembled WGS sequence"/>
</dbReference>
<dbReference type="OrthoDB" id="5595141at2759"/>
<gene>
    <name evidence="9" type="ORF">FN846DRAFT_45146</name>
</gene>
<keyword evidence="5" id="KW-0804">Transcription</keyword>
<accession>A0A5J5EV72</accession>
<evidence type="ECO:0000256" key="2">
    <source>
        <dbReference type="ARBA" id="ARBA00007117"/>
    </source>
</evidence>
<evidence type="ECO:0000256" key="8">
    <source>
        <dbReference type="SAM" id="MobiDB-lite"/>
    </source>
</evidence>
<feature type="region of interest" description="Disordered" evidence="8">
    <location>
        <begin position="1"/>
        <end position="25"/>
    </location>
</feature>
<keyword evidence="10" id="KW-1185">Reference proteome</keyword>
<evidence type="ECO:0000256" key="5">
    <source>
        <dbReference type="ARBA" id="ARBA00023163"/>
    </source>
</evidence>
<evidence type="ECO:0000256" key="4">
    <source>
        <dbReference type="ARBA" id="ARBA00023015"/>
    </source>
</evidence>
<dbReference type="EMBL" id="VXIS01000112">
    <property type="protein sequence ID" value="KAA8904185.1"/>
    <property type="molecule type" value="Genomic_DNA"/>
</dbReference>
<dbReference type="GO" id="GO:0006325">
    <property type="term" value="P:chromatin organization"/>
    <property type="evidence" value="ECO:0007669"/>
    <property type="project" value="UniProtKB-KW"/>
</dbReference>